<dbReference type="PROSITE" id="PS50084">
    <property type="entry name" value="KH_TYPE_1"/>
    <property type="match status" value="2"/>
</dbReference>
<feature type="region of interest" description="Disordered" evidence="3">
    <location>
        <begin position="355"/>
        <end position="542"/>
    </location>
</feature>
<feature type="compositionally biased region" description="Polar residues" evidence="3">
    <location>
        <begin position="501"/>
        <end position="514"/>
    </location>
</feature>
<evidence type="ECO:0000256" key="3">
    <source>
        <dbReference type="SAM" id="MobiDB-lite"/>
    </source>
</evidence>
<dbReference type="InterPro" id="IPR004087">
    <property type="entry name" value="KH_dom"/>
</dbReference>
<dbReference type="SMART" id="SM00322">
    <property type="entry name" value="KH"/>
    <property type="match status" value="2"/>
</dbReference>
<feature type="compositionally biased region" description="Low complexity" evidence="3">
    <location>
        <begin position="320"/>
        <end position="332"/>
    </location>
</feature>
<feature type="compositionally biased region" description="Pro residues" evidence="3">
    <location>
        <begin position="261"/>
        <end position="273"/>
    </location>
</feature>
<dbReference type="PANTHER" id="PTHR10288">
    <property type="entry name" value="KH DOMAIN CONTAINING RNA BINDING PROTEIN"/>
    <property type="match status" value="1"/>
</dbReference>
<feature type="domain" description="K Homology" evidence="4">
    <location>
        <begin position="169"/>
        <end position="243"/>
    </location>
</feature>
<reference evidence="5" key="1">
    <citation type="submission" date="2019-08" db="EMBL/GenBank/DDBJ databases">
        <title>Reference gene set and small RNA set construction with multiple tissues from Davidia involucrata Baill.</title>
        <authorList>
            <person name="Yang H."/>
            <person name="Zhou C."/>
            <person name="Li G."/>
            <person name="Wang J."/>
            <person name="Gao P."/>
            <person name="Wang M."/>
            <person name="Wang R."/>
            <person name="Zhao Y."/>
        </authorList>
    </citation>
    <scope>NUCLEOTIDE SEQUENCE</scope>
    <source>
        <tissue evidence="5">Mixed with DoveR01_LX</tissue>
    </source>
</reference>
<sequence>MVEEEEKHALTIPETMNEGNKRKLEDEIQLAKKKAQEIAARLRSNADPKRPRLLDDNNLSKPALFSSFIPPLSGQFHSSQGTSKIITIPNGKVGVVIGKGGETIKYLQLQSGVNIQITKDSDADPYSQTRGVELTGTMDQISRAEQLIDDVINETDGGGSAPSASMQPGAEQFIMKVPNDKVASLIGKGGETIRSIQSSTGARIQIIPLRLPPGDTSRERSVYINGLKEQIDSAKELIDERVSGNRLRNLSGTSSYVQPVYPPPGNWGPPGQPPMQQQPGYWYPQPGPCVAPTPYCGGYPAQVPGSDQSNPSDVPPPPQQSSGYNYYGQQAQMGSAPPNFSYSYSYSQTLPVTSQSYDHSFSQQPPSFRQDVSSQAPPLDQQKPYLPPGYGPTTASFQPDGITPNQSTQQSFTYQLGYNQPMDTAQAGYGTAPTYMGPPPALPGHDQMGFTQSGYGGQQPIQVSPLASHPVYEQGYPPQPAFAPANCAPGTIPPAYEHPQLLSQPQSEPTSDGFSQPLIYGAEESGARKSAPVLPETVRSES</sequence>
<gene>
    <name evidence="5" type="ORF">Din_044132</name>
</gene>
<feature type="region of interest" description="Disordered" evidence="3">
    <location>
        <begin position="261"/>
        <end position="282"/>
    </location>
</feature>
<dbReference type="CDD" id="cd00105">
    <property type="entry name" value="KH-I"/>
    <property type="match status" value="1"/>
</dbReference>
<dbReference type="AlphaFoldDB" id="A0A5B7C385"/>
<dbReference type="GO" id="GO:0003723">
    <property type="term" value="F:RNA binding"/>
    <property type="evidence" value="ECO:0007669"/>
    <property type="project" value="UniProtKB-UniRule"/>
</dbReference>
<keyword evidence="2" id="KW-0694">RNA-binding</keyword>
<dbReference type="Pfam" id="PF00013">
    <property type="entry name" value="KH_1"/>
    <property type="match status" value="2"/>
</dbReference>
<proteinExistence type="predicted"/>
<organism evidence="5">
    <name type="scientific">Davidia involucrata</name>
    <name type="common">Dove tree</name>
    <dbReference type="NCBI Taxonomy" id="16924"/>
    <lineage>
        <taxon>Eukaryota</taxon>
        <taxon>Viridiplantae</taxon>
        <taxon>Streptophyta</taxon>
        <taxon>Embryophyta</taxon>
        <taxon>Tracheophyta</taxon>
        <taxon>Spermatophyta</taxon>
        <taxon>Magnoliopsida</taxon>
        <taxon>eudicotyledons</taxon>
        <taxon>Gunneridae</taxon>
        <taxon>Pentapetalae</taxon>
        <taxon>asterids</taxon>
        <taxon>Cornales</taxon>
        <taxon>Nyssaceae</taxon>
        <taxon>Davidia</taxon>
    </lineage>
</organism>
<name>A0A5B7C385_DAVIN</name>
<dbReference type="EMBL" id="GHES01044132">
    <property type="protein sequence ID" value="MPA74691.1"/>
    <property type="molecule type" value="Transcribed_RNA"/>
</dbReference>
<evidence type="ECO:0000256" key="1">
    <source>
        <dbReference type="ARBA" id="ARBA00022737"/>
    </source>
</evidence>
<feature type="region of interest" description="Disordered" evidence="3">
    <location>
        <begin position="300"/>
        <end position="332"/>
    </location>
</feature>
<feature type="region of interest" description="Disordered" evidence="3">
    <location>
        <begin position="1"/>
        <end position="23"/>
    </location>
</feature>
<keyword evidence="1" id="KW-0677">Repeat</keyword>
<evidence type="ECO:0000259" key="4">
    <source>
        <dbReference type="SMART" id="SM00322"/>
    </source>
</evidence>
<feature type="domain" description="K Homology" evidence="4">
    <location>
        <begin position="80"/>
        <end position="153"/>
    </location>
</feature>
<evidence type="ECO:0000256" key="2">
    <source>
        <dbReference type="PROSITE-ProRule" id="PRU00117"/>
    </source>
</evidence>
<feature type="compositionally biased region" description="Polar residues" evidence="3">
    <location>
        <begin position="393"/>
        <end position="423"/>
    </location>
</feature>
<accession>A0A5B7C385</accession>
<feature type="compositionally biased region" description="Polar residues" evidence="3">
    <location>
        <begin position="355"/>
        <end position="376"/>
    </location>
</feature>
<evidence type="ECO:0000313" key="5">
    <source>
        <dbReference type="EMBL" id="MPA74691.1"/>
    </source>
</evidence>
<protein>
    <submittedName>
        <fullName evidence="5">Putative far upstream element-binding protein 1-like</fullName>
    </submittedName>
</protein>
<dbReference type="InterPro" id="IPR036612">
    <property type="entry name" value="KH_dom_type_1_sf"/>
</dbReference>
<dbReference type="Gene3D" id="3.30.1370.10">
    <property type="entry name" value="K Homology domain, type 1"/>
    <property type="match status" value="2"/>
</dbReference>
<dbReference type="SUPFAM" id="SSF54791">
    <property type="entry name" value="Eukaryotic type KH-domain (KH-domain type I)"/>
    <property type="match status" value="2"/>
</dbReference>
<dbReference type="InterPro" id="IPR004088">
    <property type="entry name" value="KH_dom_type_1"/>
</dbReference>